<evidence type="ECO:0000313" key="3">
    <source>
        <dbReference type="Proteomes" id="UP000051380"/>
    </source>
</evidence>
<gene>
    <name evidence="2" type="ORF">AOQ72_35390</name>
</gene>
<proteinExistence type="predicted"/>
<evidence type="ECO:0000313" key="2">
    <source>
        <dbReference type="EMBL" id="KRP90285.1"/>
    </source>
</evidence>
<keyword evidence="1" id="KW-0812">Transmembrane</keyword>
<protein>
    <submittedName>
        <fullName evidence="2">Uncharacterized protein</fullName>
    </submittedName>
</protein>
<dbReference type="STRING" id="108015.GA0061099_1005617"/>
<feature type="transmembrane region" description="Helical" evidence="1">
    <location>
        <begin position="57"/>
        <end position="80"/>
    </location>
</feature>
<comment type="caution">
    <text evidence="2">The sequence shown here is derived from an EMBL/GenBank/DDBJ whole genome shotgun (WGS) entry which is preliminary data.</text>
</comment>
<organism evidence="2 3">
    <name type="scientific">Bradyrhizobium yuanmingense</name>
    <dbReference type="NCBI Taxonomy" id="108015"/>
    <lineage>
        <taxon>Bacteria</taxon>
        <taxon>Pseudomonadati</taxon>
        <taxon>Pseudomonadota</taxon>
        <taxon>Alphaproteobacteria</taxon>
        <taxon>Hyphomicrobiales</taxon>
        <taxon>Nitrobacteraceae</taxon>
        <taxon>Bradyrhizobium</taxon>
    </lineage>
</organism>
<dbReference type="Proteomes" id="UP000051380">
    <property type="component" value="Unassembled WGS sequence"/>
</dbReference>
<keyword evidence="1" id="KW-0472">Membrane</keyword>
<dbReference type="EMBL" id="LJYF01000035">
    <property type="protein sequence ID" value="KRP90285.1"/>
    <property type="molecule type" value="Genomic_DNA"/>
</dbReference>
<accession>A0A0R3C2J3</accession>
<reference evidence="2 3" key="1">
    <citation type="submission" date="2015-09" db="EMBL/GenBank/DDBJ databases">
        <title>Draft Genome Sequence of the Strain BR 3267 (Bradyrhizobium yuanmingense) recommended as inoculant for cowpea in Brazil.</title>
        <authorList>
            <person name="Simoes-Araujo J.L."/>
            <person name="Zilli J.E."/>
        </authorList>
    </citation>
    <scope>NUCLEOTIDE SEQUENCE [LARGE SCALE GENOMIC DNA]</scope>
    <source>
        <strain evidence="2 3">BR3267</strain>
    </source>
</reference>
<name>A0A0R3C2J3_9BRAD</name>
<sequence>MGEERANWKGIRSGQASIRPPPASMQKIADRLAVVLVLAGLVKGSFAALERFTAAQWVAGVYLGIGGGALAFILWVMALARATPTRVANTMTVNPIAAAWRRC</sequence>
<evidence type="ECO:0000256" key="1">
    <source>
        <dbReference type="SAM" id="Phobius"/>
    </source>
</evidence>
<dbReference type="AlphaFoldDB" id="A0A0R3C2J3"/>
<keyword evidence="1" id="KW-1133">Transmembrane helix</keyword>